<evidence type="ECO:0000313" key="3">
    <source>
        <dbReference type="Proteomes" id="UP000037854"/>
    </source>
</evidence>
<gene>
    <name evidence="2" type="ORF">AFL42_00180</name>
</gene>
<accession>A0ABR5MNK9</accession>
<dbReference type="Proteomes" id="UP000037854">
    <property type="component" value="Unassembled WGS sequence"/>
</dbReference>
<organism evidence="2 3">
    <name type="scientific">Oceanobacillus caeni</name>
    <dbReference type="NCBI Taxonomy" id="405946"/>
    <lineage>
        <taxon>Bacteria</taxon>
        <taxon>Bacillati</taxon>
        <taxon>Bacillota</taxon>
        <taxon>Bacilli</taxon>
        <taxon>Bacillales</taxon>
        <taxon>Bacillaceae</taxon>
        <taxon>Oceanobacillus</taxon>
    </lineage>
</organism>
<proteinExistence type="predicted"/>
<reference evidence="2 3" key="1">
    <citation type="submission" date="2015-07" db="EMBL/GenBank/DDBJ databases">
        <title>High-quality draft genome sequence of Oceanobacillus caeni HM6, a bacillus isolated from a human feces.</title>
        <authorList>
            <person name="Kumar J."/>
            <person name="Verma M.K."/>
            <person name="Pandey R."/>
            <person name="Bhambi M."/>
            <person name="Chauhan N."/>
        </authorList>
    </citation>
    <scope>NUCLEOTIDE SEQUENCE [LARGE SCALE GENOMIC DNA]</scope>
    <source>
        <strain evidence="2 3">HM6</strain>
    </source>
</reference>
<dbReference type="InterPro" id="IPR024217">
    <property type="entry name" value="DUF3813"/>
</dbReference>
<evidence type="ECO:0008006" key="4">
    <source>
        <dbReference type="Google" id="ProtNLM"/>
    </source>
</evidence>
<dbReference type="Pfam" id="PF12758">
    <property type="entry name" value="DUF3813"/>
    <property type="match status" value="1"/>
</dbReference>
<protein>
    <recommendedName>
        <fullName evidence="4">DUF3813 domain-containing protein</fullName>
    </recommendedName>
</protein>
<evidence type="ECO:0000256" key="1">
    <source>
        <dbReference type="SAM" id="MobiDB-lite"/>
    </source>
</evidence>
<feature type="compositionally biased region" description="Low complexity" evidence="1">
    <location>
        <begin position="50"/>
        <end position="62"/>
    </location>
</feature>
<sequence length="62" mass="6990">MQNNLFQQAKDAVNNLFNGNASEADKRAAESAIQSAYEDASPQEKEHLQQLEQQLKQSNQLK</sequence>
<dbReference type="EMBL" id="LGTK01000001">
    <property type="protein sequence ID" value="KPH79170.1"/>
    <property type="molecule type" value="Genomic_DNA"/>
</dbReference>
<evidence type="ECO:0000313" key="2">
    <source>
        <dbReference type="EMBL" id="KPH79170.1"/>
    </source>
</evidence>
<comment type="caution">
    <text evidence="2">The sequence shown here is derived from an EMBL/GenBank/DDBJ whole genome shotgun (WGS) entry which is preliminary data.</text>
</comment>
<keyword evidence="3" id="KW-1185">Reference proteome</keyword>
<feature type="region of interest" description="Disordered" evidence="1">
    <location>
        <begin position="23"/>
        <end position="62"/>
    </location>
</feature>
<name>A0ABR5MNK9_9BACI</name>
<dbReference type="RefSeq" id="WP_060667462.1">
    <property type="nucleotide sequence ID" value="NZ_LGTK01000001.1"/>
</dbReference>